<protein>
    <submittedName>
        <fullName evidence="2">Uncharacterized protein</fullName>
    </submittedName>
</protein>
<dbReference type="EMBL" id="JAYKXN010000007">
    <property type="protein sequence ID" value="KAK7272760.1"/>
    <property type="molecule type" value="Genomic_DNA"/>
</dbReference>
<comment type="caution">
    <text evidence="2">The sequence shown here is derived from an EMBL/GenBank/DDBJ whole genome shotgun (WGS) entry which is preliminary data.</text>
</comment>
<name>A0AAN9FFF7_CLITE</name>
<accession>A0AAN9FFF7</accession>
<evidence type="ECO:0000313" key="3">
    <source>
        <dbReference type="Proteomes" id="UP001359559"/>
    </source>
</evidence>
<evidence type="ECO:0000256" key="1">
    <source>
        <dbReference type="SAM" id="MobiDB-lite"/>
    </source>
</evidence>
<evidence type="ECO:0000313" key="2">
    <source>
        <dbReference type="EMBL" id="KAK7272760.1"/>
    </source>
</evidence>
<gene>
    <name evidence="2" type="ORF">RJT34_29581</name>
</gene>
<proteinExistence type="predicted"/>
<keyword evidence="3" id="KW-1185">Reference proteome</keyword>
<organism evidence="2 3">
    <name type="scientific">Clitoria ternatea</name>
    <name type="common">Butterfly pea</name>
    <dbReference type="NCBI Taxonomy" id="43366"/>
    <lineage>
        <taxon>Eukaryota</taxon>
        <taxon>Viridiplantae</taxon>
        <taxon>Streptophyta</taxon>
        <taxon>Embryophyta</taxon>
        <taxon>Tracheophyta</taxon>
        <taxon>Spermatophyta</taxon>
        <taxon>Magnoliopsida</taxon>
        <taxon>eudicotyledons</taxon>
        <taxon>Gunneridae</taxon>
        <taxon>Pentapetalae</taxon>
        <taxon>rosids</taxon>
        <taxon>fabids</taxon>
        <taxon>Fabales</taxon>
        <taxon>Fabaceae</taxon>
        <taxon>Papilionoideae</taxon>
        <taxon>50 kb inversion clade</taxon>
        <taxon>NPAAA clade</taxon>
        <taxon>indigoferoid/millettioid clade</taxon>
        <taxon>Phaseoleae</taxon>
        <taxon>Clitoria</taxon>
    </lineage>
</organism>
<dbReference type="AlphaFoldDB" id="A0AAN9FFF7"/>
<dbReference type="Proteomes" id="UP001359559">
    <property type="component" value="Unassembled WGS sequence"/>
</dbReference>
<sequence>MLGDPLFLQNKKLIQCCPCNLFVDLDASCNLTLPLPDESRPLDSHFWLLIFASSAPQFGRQSQHSDDIFTHLAILFFISDNLSSNLCSMVMTDTLHQTLNTHPEYSSMRTLWQVKQIFRDSRENKIIMGSTDDEGTEAVGQGLGKKKTATASKELEKGSFDSKTKKARVLVEVEREGAKERKAAIGETGF</sequence>
<feature type="region of interest" description="Disordered" evidence="1">
    <location>
        <begin position="129"/>
        <end position="159"/>
    </location>
</feature>
<reference evidence="2 3" key="1">
    <citation type="submission" date="2024-01" db="EMBL/GenBank/DDBJ databases">
        <title>The genomes of 5 underutilized Papilionoideae crops provide insights into root nodulation and disease resistance.</title>
        <authorList>
            <person name="Yuan L."/>
        </authorList>
    </citation>
    <scope>NUCLEOTIDE SEQUENCE [LARGE SCALE GENOMIC DNA]</scope>
    <source>
        <strain evidence="2">LY-2023</strain>
        <tissue evidence="2">Leaf</tissue>
    </source>
</reference>